<name>A0A1I3KG49_9EURY</name>
<dbReference type="EMBL" id="FORO01000004">
    <property type="protein sequence ID" value="SFI71374.1"/>
    <property type="molecule type" value="Genomic_DNA"/>
</dbReference>
<feature type="region of interest" description="Disordered" evidence="1">
    <location>
        <begin position="1"/>
        <end position="24"/>
    </location>
</feature>
<evidence type="ECO:0000313" key="2">
    <source>
        <dbReference type="EMBL" id="SFI71374.1"/>
    </source>
</evidence>
<evidence type="ECO:0000313" key="3">
    <source>
        <dbReference type="Proteomes" id="UP000182829"/>
    </source>
</evidence>
<dbReference type="AlphaFoldDB" id="A0A1I3KG49"/>
<evidence type="ECO:0000256" key="1">
    <source>
        <dbReference type="SAM" id="MobiDB-lite"/>
    </source>
</evidence>
<organism evidence="2 3">
    <name type="scientific">Natronobacterium gregoryi</name>
    <dbReference type="NCBI Taxonomy" id="44930"/>
    <lineage>
        <taxon>Archaea</taxon>
        <taxon>Methanobacteriati</taxon>
        <taxon>Methanobacteriota</taxon>
        <taxon>Stenosarchaea group</taxon>
        <taxon>Halobacteria</taxon>
        <taxon>Halobacteriales</taxon>
        <taxon>Natrialbaceae</taxon>
        <taxon>Natronobacterium</taxon>
    </lineage>
</organism>
<feature type="region of interest" description="Disordered" evidence="1">
    <location>
        <begin position="151"/>
        <end position="188"/>
    </location>
</feature>
<reference evidence="2 3" key="1">
    <citation type="submission" date="2016-10" db="EMBL/GenBank/DDBJ databases">
        <authorList>
            <person name="de Groot N.N."/>
        </authorList>
    </citation>
    <scope>NUCLEOTIDE SEQUENCE [LARGE SCALE GENOMIC DNA]</scope>
    <source>
        <strain evidence="2 3">SP2</strain>
    </source>
</reference>
<accession>A0A1I3KG49</accession>
<protein>
    <submittedName>
        <fullName evidence="2">Uncharacterized protein</fullName>
    </submittedName>
</protein>
<gene>
    <name evidence="2" type="ORF">SAMN05443661_10439</name>
</gene>
<proteinExistence type="predicted"/>
<feature type="compositionally biased region" description="Polar residues" evidence="1">
    <location>
        <begin position="151"/>
        <end position="162"/>
    </location>
</feature>
<dbReference type="Proteomes" id="UP000182829">
    <property type="component" value="Unassembled WGS sequence"/>
</dbReference>
<sequence>MAGLLEQEEKHEAERRRSRSVLRNASPIVDTSAATWHTLTQTPSAELLSVGPTTNTKPLALEEQRSQALSCGGPGLRRLSVHQFRSNCDPNHCTKTVPAVRLKRNDAARIDASDVSLRGKRRWLGERSHHKGLSGGNFRHRHLLSIGPSYGKTSRQCVLSSPTQPPTETDCCPAVPARPQADSRPHRN</sequence>